<dbReference type="KEGG" id="tvi:Thivi_0856"/>
<keyword evidence="1" id="KW-0812">Transmembrane</keyword>
<keyword evidence="1" id="KW-1133">Transmembrane helix</keyword>
<dbReference type="SUPFAM" id="SSF110296">
    <property type="entry name" value="Oligoxyloglucan reducing end-specific cellobiohydrolase"/>
    <property type="match status" value="1"/>
</dbReference>
<dbReference type="Proteomes" id="UP000006062">
    <property type="component" value="Chromosome"/>
</dbReference>
<accession>I3Y7C6</accession>
<dbReference type="AlphaFoldDB" id="I3Y7C6"/>
<feature type="transmembrane region" description="Helical" evidence="1">
    <location>
        <begin position="321"/>
        <end position="340"/>
    </location>
</feature>
<dbReference type="OrthoDB" id="5758519at2"/>
<gene>
    <name evidence="2" type="ordered locus">Thivi_0856</name>
</gene>
<name>I3Y7C6_THIV6</name>
<evidence type="ECO:0000313" key="3">
    <source>
        <dbReference type="Proteomes" id="UP000006062"/>
    </source>
</evidence>
<evidence type="ECO:0000256" key="1">
    <source>
        <dbReference type="SAM" id="Phobius"/>
    </source>
</evidence>
<reference evidence="2 3" key="1">
    <citation type="submission" date="2012-06" db="EMBL/GenBank/DDBJ databases">
        <title>Complete sequence of Thiocystis violascens DSM 198.</title>
        <authorList>
            <consortium name="US DOE Joint Genome Institute"/>
            <person name="Lucas S."/>
            <person name="Han J."/>
            <person name="Lapidus A."/>
            <person name="Cheng J.-F."/>
            <person name="Goodwin L."/>
            <person name="Pitluck S."/>
            <person name="Peters L."/>
            <person name="Ovchinnikova G."/>
            <person name="Teshima H."/>
            <person name="Detter J.C."/>
            <person name="Han C."/>
            <person name="Tapia R."/>
            <person name="Land M."/>
            <person name="Hauser L."/>
            <person name="Kyrpides N."/>
            <person name="Ivanova N."/>
            <person name="Pagani I."/>
            <person name="Vogl K."/>
            <person name="Liu Z."/>
            <person name="Frigaard N.-U."/>
            <person name="Bryant D."/>
            <person name="Woyke T."/>
        </authorList>
    </citation>
    <scope>NUCLEOTIDE SEQUENCE [LARGE SCALE GENOMIC DNA]</scope>
    <source>
        <strain evidence="3">ATCC 17096 / DSM 198 / 6111</strain>
    </source>
</reference>
<dbReference type="eggNOG" id="COG3292">
    <property type="taxonomic scope" value="Bacteria"/>
</dbReference>
<evidence type="ECO:0000313" key="2">
    <source>
        <dbReference type="EMBL" id="AFL72894.1"/>
    </source>
</evidence>
<dbReference type="RefSeq" id="WP_014777382.1">
    <property type="nucleotide sequence ID" value="NC_018012.1"/>
</dbReference>
<dbReference type="HOGENOM" id="CLU_785115_0_0_6"/>
<proteinExistence type="predicted"/>
<keyword evidence="1" id="KW-0472">Membrane</keyword>
<organism evidence="2 3">
    <name type="scientific">Thiocystis violascens (strain ATCC 17096 / DSM 198 / 6111)</name>
    <name type="common">Chromatium violascens</name>
    <dbReference type="NCBI Taxonomy" id="765911"/>
    <lineage>
        <taxon>Bacteria</taxon>
        <taxon>Pseudomonadati</taxon>
        <taxon>Pseudomonadota</taxon>
        <taxon>Gammaproteobacteria</taxon>
        <taxon>Chromatiales</taxon>
        <taxon>Chromatiaceae</taxon>
        <taxon>Thiocystis</taxon>
    </lineage>
</organism>
<dbReference type="EMBL" id="CP003154">
    <property type="protein sequence ID" value="AFL72894.1"/>
    <property type="molecule type" value="Genomic_DNA"/>
</dbReference>
<sequence>MNQRKTFALVLTVLGLLLAVAGPFLPGGIHLTPVGPPGAGHVTSLVATDQGDILAGTQAGEVWRLRGGAWTRENLALGGQPVLALLGEPGRTPVGTAAGLFPPAGESPLEDRVGSLLQTELGLLAGTVGGVRLLVNGRWSAPGPVANIYSLSGQRHGDGHWLHAGTIGAGVLSTSAAEAGAAWQPNSQGLPEAVKVFSFATTQGGLLLAGTDQGVFWQSRPGQPWRSLHPALDGRRAMSVHIAADGERQGRERLWIGGDAGLSSLALAEQGETLAAEGDPLLADSAEWQPPFGIGAIVSSGDRLLVSAGAVYEYGPTPLSGWYWISLAGVVLILIAGWIMPRPTGATADPADV</sequence>
<dbReference type="STRING" id="765911.Thivi_0856"/>
<protein>
    <submittedName>
        <fullName evidence="2">Uncharacterized protein</fullName>
    </submittedName>
</protein>
<keyword evidence="3" id="KW-1185">Reference proteome</keyword>